<accession>A0A229S5J0</accession>
<name>A0A229S5J0_AMYAL</name>
<reference evidence="1 2" key="1">
    <citation type="submission" date="2017-07" db="EMBL/GenBank/DDBJ databases">
        <title>Amycolatopsis alba DSM 44262 Genome sequencing and assembly.</title>
        <authorList>
            <person name="Kaur N."/>
            <person name="Mayilraj S."/>
        </authorList>
    </citation>
    <scope>NUCLEOTIDE SEQUENCE [LARGE SCALE GENOMIC DNA]</scope>
    <source>
        <strain evidence="1 2">DSM 44262</strain>
    </source>
</reference>
<dbReference type="RefSeq" id="WP_020633302.1">
    <property type="nucleotide sequence ID" value="NZ_KB913032.1"/>
</dbReference>
<protein>
    <submittedName>
        <fullName evidence="1">Uncharacterized protein</fullName>
    </submittedName>
</protein>
<evidence type="ECO:0000313" key="1">
    <source>
        <dbReference type="EMBL" id="OXM53874.1"/>
    </source>
</evidence>
<keyword evidence="2" id="KW-1185">Reference proteome</keyword>
<dbReference type="Proteomes" id="UP000215563">
    <property type="component" value="Unassembled WGS sequence"/>
</dbReference>
<sequence length="412" mass="43674">MTEQRPESDAPPPMRAAVLPTEAELRVAAEQSLVLKDLRRYVAALGEPGEPDNALIPRWAEACGLVRVVDGAHVAVEENANLLDSPVELWERAYLTIGETGPVFIAEDGDLPPGFDLMLPRLVSTIAFTLYGSGPTPIPVDLLPEVLAALLGLEPGESTRHAVAVTLDLLERLGALHQGVADPAELAAVTKVTGDPSPSPAMIWLTPIAVWAINRELRAAGVDAPVVGESADESLDSLCSGLIGTAPSIMDAELKAWARHRSPSATIEEASEFLRTTKRPEGRLFALVVLGATGEPGIEAAAGVRAEGGLPGAVAAMWLSERGAIRRETVTRDEVAIGMTDHYAAMHVLGSFVHQLADLDDGFDVVDLLTSSGHPATRELLDVVGAEHPDRAMAKKARTASFKLRSRGPDRV</sequence>
<gene>
    <name evidence="1" type="ORF">CFP75_05785</name>
</gene>
<evidence type="ECO:0000313" key="2">
    <source>
        <dbReference type="Proteomes" id="UP000215563"/>
    </source>
</evidence>
<organism evidence="1 2">
    <name type="scientific">Amycolatopsis alba DSM 44262</name>
    <dbReference type="NCBI Taxonomy" id="1125972"/>
    <lineage>
        <taxon>Bacteria</taxon>
        <taxon>Bacillati</taxon>
        <taxon>Actinomycetota</taxon>
        <taxon>Actinomycetes</taxon>
        <taxon>Pseudonocardiales</taxon>
        <taxon>Pseudonocardiaceae</taxon>
        <taxon>Amycolatopsis</taxon>
    </lineage>
</organism>
<dbReference type="EMBL" id="NMQU01000015">
    <property type="protein sequence ID" value="OXM53874.1"/>
    <property type="molecule type" value="Genomic_DNA"/>
</dbReference>
<comment type="caution">
    <text evidence="1">The sequence shown here is derived from an EMBL/GenBank/DDBJ whole genome shotgun (WGS) entry which is preliminary data.</text>
</comment>
<dbReference type="AlphaFoldDB" id="A0A229S5J0"/>
<proteinExistence type="predicted"/>